<dbReference type="NCBIfam" id="TIGR00689">
    <property type="entry name" value="rpiB_lacA_lacB"/>
    <property type="match status" value="1"/>
</dbReference>
<accession>A0A0G1XWN9</accession>
<dbReference type="PATRIC" id="fig|1618650.3.peg.420"/>
<dbReference type="InterPro" id="IPR036569">
    <property type="entry name" value="RpiB_LacA_LacB_sf"/>
</dbReference>
<evidence type="ECO:0000313" key="3">
    <source>
        <dbReference type="EMBL" id="KKW35396.1"/>
    </source>
</evidence>
<evidence type="ECO:0000256" key="2">
    <source>
        <dbReference type="PIRSR" id="PIRSR005384-2"/>
    </source>
</evidence>
<reference evidence="3 4" key="1">
    <citation type="journal article" date="2015" name="Nature">
        <title>rRNA introns, odd ribosomes, and small enigmatic genomes across a large radiation of phyla.</title>
        <authorList>
            <person name="Brown C.T."/>
            <person name="Hug L.A."/>
            <person name="Thomas B.C."/>
            <person name="Sharon I."/>
            <person name="Castelle C.J."/>
            <person name="Singh A."/>
            <person name="Wilkins M.J."/>
            <person name="Williams K.H."/>
            <person name="Banfield J.F."/>
        </authorList>
    </citation>
    <scope>NUCLEOTIDE SEQUENCE [LARGE SCALE GENOMIC DNA]</scope>
</reference>
<gene>
    <name evidence="3" type="ORF">UY81_C0042G0003</name>
</gene>
<dbReference type="NCBIfam" id="NF004051">
    <property type="entry name" value="PRK05571.1"/>
    <property type="match status" value="1"/>
</dbReference>
<dbReference type="GO" id="GO:0009052">
    <property type="term" value="P:pentose-phosphate shunt, non-oxidative branch"/>
    <property type="evidence" value="ECO:0007669"/>
    <property type="project" value="TreeGrafter"/>
</dbReference>
<name>A0A0G1XWN9_9BACT</name>
<dbReference type="EMBL" id="LCRM01000042">
    <property type="protein sequence ID" value="KKW35396.1"/>
    <property type="molecule type" value="Genomic_DNA"/>
</dbReference>
<feature type="binding site" evidence="2">
    <location>
        <position position="138"/>
    </location>
    <ligand>
        <name>D-ribulose 5-phosphate</name>
        <dbReference type="ChEBI" id="CHEBI:58121"/>
    </ligand>
</feature>
<evidence type="ECO:0000313" key="4">
    <source>
        <dbReference type="Proteomes" id="UP000034290"/>
    </source>
</evidence>
<evidence type="ECO:0000256" key="1">
    <source>
        <dbReference type="ARBA" id="ARBA00008754"/>
    </source>
</evidence>
<comment type="caution">
    <text evidence="3">The sequence shown here is derived from an EMBL/GenBank/DDBJ whole genome shotgun (WGS) entry which is preliminary data.</text>
</comment>
<dbReference type="Pfam" id="PF02502">
    <property type="entry name" value="LacAB_rpiB"/>
    <property type="match status" value="1"/>
</dbReference>
<feature type="binding site" evidence="2">
    <location>
        <position position="104"/>
    </location>
    <ligand>
        <name>D-ribulose 5-phosphate</name>
        <dbReference type="ChEBI" id="CHEBI:58121"/>
    </ligand>
</feature>
<dbReference type="GO" id="GO:0019316">
    <property type="term" value="P:D-allose catabolic process"/>
    <property type="evidence" value="ECO:0007669"/>
    <property type="project" value="TreeGrafter"/>
</dbReference>
<feature type="binding site" evidence="2">
    <location>
        <position position="114"/>
    </location>
    <ligand>
        <name>D-ribulose 5-phosphate</name>
        <dbReference type="ChEBI" id="CHEBI:58121"/>
    </ligand>
</feature>
<organism evidence="3 4">
    <name type="scientific">Candidatus Giovannonibacteria bacterium GW2011_GWA2_53_7</name>
    <dbReference type="NCBI Taxonomy" id="1618650"/>
    <lineage>
        <taxon>Bacteria</taxon>
        <taxon>Candidatus Giovannoniibacteriota</taxon>
    </lineage>
</organism>
<protein>
    <submittedName>
        <fullName evidence="3">Ribose-5-phosphate isomerase B</fullName>
    </submittedName>
</protein>
<dbReference type="InterPro" id="IPR003500">
    <property type="entry name" value="RpiB_LacA_LacB"/>
</dbReference>
<dbReference type="AlphaFoldDB" id="A0A0G1XWN9"/>
<feature type="binding site" evidence="2">
    <location>
        <begin position="69"/>
        <end position="73"/>
    </location>
    <ligand>
        <name>D-ribulose 5-phosphate</name>
        <dbReference type="ChEBI" id="CHEBI:58121"/>
    </ligand>
</feature>
<dbReference type="PIRSF" id="PIRSF005384">
    <property type="entry name" value="RpiB_LacA_B"/>
    <property type="match status" value="1"/>
</dbReference>
<dbReference type="Proteomes" id="UP000034290">
    <property type="component" value="Unassembled WGS sequence"/>
</dbReference>
<comment type="similarity">
    <text evidence="1">Belongs to the LacAB/RpiB family.</text>
</comment>
<feature type="binding site" evidence="2">
    <location>
        <begin position="8"/>
        <end position="9"/>
    </location>
    <ligand>
        <name>D-ribulose 5-phosphate</name>
        <dbReference type="ChEBI" id="CHEBI:58121"/>
    </ligand>
</feature>
<dbReference type="Gene3D" id="3.40.1400.10">
    <property type="entry name" value="Sugar-phosphate isomerase, RpiB/LacA/LacB"/>
    <property type="match status" value="1"/>
</dbReference>
<dbReference type="PANTHER" id="PTHR30345">
    <property type="entry name" value="RIBOSE-5-PHOSPHATE ISOMERASE B"/>
    <property type="match status" value="1"/>
</dbReference>
<keyword evidence="3" id="KW-0413">Isomerase</keyword>
<dbReference type="PANTHER" id="PTHR30345:SF0">
    <property type="entry name" value="DNA DAMAGE-REPAIR_TOLERATION PROTEIN DRT102"/>
    <property type="match status" value="1"/>
</dbReference>
<proteinExistence type="inferred from homology"/>
<dbReference type="GO" id="GO:0004751">
    <property type="term" value="F:ribose-5-phosphate isomerase activity"/>
    <property type="evidence" value="ECO:0007669"/>
    <property type="project" value="TreeGrafter"/>
</dbReference>
<sequence>MKVYIGTDHAGYELKEKLASYIEKELGCTVADMGAHQYEVADDYPDFIQLVAKEVSDQPNSAFGIILGGSGEGEAIVANRFPHVRAAVYYGGPIDIVKFSREHNNANILSLGARFLSEEEAKAAVKLWLETPFTEEERHMRRLRKLEQIWPYQ</sequence>
<feature type="binding site" evidence="2">
    <location>
        <position position="142"/>
    </location>
    <ligand>
        <name>D-ribulose 5-phosphate</name>
        <dbReference type="ChEBI" id="CHEBI:58121"/>
    </ligand>
</feature>
<dbReference type="SUPFAM" id="SSF89623">
    <property type="entry name" value="Ribose/Galactose isomerase RpiB/AlsB"/>
    <property type="match status" value="1"/>
</dbReference>